<evidence type="ECO:0000256" key="13">
    <source>
        <dbReference type="ARBA" id="ARBA00023136"/>
    </source>
</evidence>
<keyword evidence="8" id="KW-0677">Repeat</keyword>
<dbReference type="InterPro" id="IPR032675">
    <property type="entry name" value="LRR_dom_sf"/>
</dbReference>
<dbReference type="PROSITE" id="PS00107">
    <property type="entry name" value="PROTEIN_KINASE_ATP"/>
    <property type="match status" value="1"/>
</dbReference>
<evidence type="ECO:0000313" key="18">
    <source>
        <dbReference type="EMBL" id="SPC79862.1"/>
    </source>
</evidence>
<comment type="subcellular location">
    <subcellularLocation>
        <location evidence="1">Membrane</location>
        <topology evidence="1">Single-pass membrane protein</topology>
    </subcellularLocation>
</comment>
<evidence type="ECO:0000256" key="1">
    <source>
        <dbReference type="ARBA" id="ARBA00004167"/>
    </source>
</evidence>
<keyword evidence="14" id="KW-0325">Glycoprotein</keyword>
<reference evidence="18" key="1">
    <citation type="submission" date="2018-02" db="EMBL/GenBank/DDBJ databases">
        <authorList>
            <person name="Cohen D.B."/>
            <person name="Kent A.D."/>
        </authorList>
    </citation>
    <scope>NUCLEOTIDE SEQUENCE</scope>
</reference>
<feature type="transmembrane region" description="Helical" evidence="16">
    <location>
        <begin position="509"/>
        <end position="534"/>
    </location>
</feature>
<dbReference type="Gene3D" id="3.30.200.20">
    <property type="entry name" value="Phosphorylase Kinase, domain 1"/>
    <property type="match status" value="1"/>
</dbReference>
<keyword evidence="4" id="KW-0433">Leucine-rich repeat</keyword>
<keyword evidence="9 15" id="KW-0547">Nucleotide-binding</keyword>
<evidence type="ECO:0000256" key="15">
    <source>
        <dbReference type="PROSITE-ProRule" id="PRU10141"/>
    </source>
</evidence>
<feature type="domain" description="Protein kinase" evidence="17">
    <location>
        <begin position="583"/>
        <end position="855"/>
    </location>
</feature>
<accession>A0A2N9EYC4</accession>
<evidence type="ECO:0000256" key="6">
    <source>
        <dbReference type="ARBA" id="ARBA00022692"/>
    </source>
</evidence>
<dbReference type="AlphaFoldDB" id="A0A2N9EYC4"/>
<evidence type="ECO:0000256" key="16">
    <source>
        <dbReference type="SAM" id="Phobius"/>
    </source>
</evidence>
<dbReference type="InterPro" id="IPR017441">
    <property type="entry name" value="Protein_kinase_ATP_BS"/>
</dbReference>
<dbReference type="Pfam" id="PF00069">
    <property type="entry name" value="Pkinase"/>
    <property type="match status" value="1"/>
</dbReference>
<dbReference type="SUPFAM" id="SSF56112">
    <property type="entry name" value="Protein kinase-like (PK-like)"/>
    <property type="match status" value="1"/>
</dbReference>
<dbReference type="InterPro" id="IPR008271">
    <property type="entry name" value="Ser/Thr_kinase_AS"/>
</dbReference>
<evidence type="ECO:0000256" key="10">
    <source>
        <dbReference type="ARBA" id="ARBA00022777"/>
    </source>
</evidence>
<gene>
    <name evidence="18" type="ORF">FSB_LOCUS7744</name>
</gene>
<dbReference type="SMART" id="SM00220">
    <property type="entry name" value="S_TKc"/>
    <property type="match status" value="1"/>
</dbReference>
<dbReference type="PANTHER" id="PTHR45974">
    <property type="entry name" value="RECEPTOR-LIKE PROTEIN 55"/>
    <property type="match status" value="1"/>
</dbReference>
<dbReference type="Pfam" id="PF00560">
    <property type="entry name" value="LRR_1"/>
    <property type="match status" value="2"/>
</dbReference>
<evidence type="ECO:0000256" key="4">
    <source>
        <dbReference type="ARBA" id="ARBA00022614"/>
    </source>
</evidence>
<evidence type="ECO:0000256" key="3">
    <source>
        <dbReference type="ARBA" id="ARBA00022527"/>
    </source>
</evidence>
<dbReference type="GO" id="GO:0004674">
    <property type="term" value="F:protein serine/threonine kinase activity"/>
    <property type="evidence" value="ECO:0007669"/>
    <property type="project" value="UniProtKB-KW"/>
</dbReference>
<proteinExistence type="predicted"/>
<evidence type="ECO:0000256" key="7">
    <source>
        <dbReference type="ARBA" id="ARBA00022729"/>
    </source>
</evidence>
<keyword evidence="3" id="KW-0723">Serine/threonine-protein kinase</keyword>
<dbReference type="SUPFAM" id="SSF52058">
    <property type="entry name" value="L domain-like"/>
    <property type="match status" value="2"/>
</dbReference>
<keyword evidence="10" id="KW-0418">Kinase</keyword>
<protein>
    <recommendedName>
        <fullName evidence="2">non-specific serine/threonine protein kinase</fullName>
        <ecNumber evidence="2">2.7.11.1</ecNumber>
    </recommendedName>
</protein>
<dbReference type="Gene3D" id="1.10.510.10">
    <property type="entry name" value="Transferase(Phosphotransferase) domain 1"/>
    <property type="match status" value="1"/>
</dbReference>
<dbReference type="EC" id="2.7.11.1" evidence="2"/>
<keyword evidence="13 16" id="KW-0472">Membrane</keyword>
<dbReference type="PANTHER" id="PTHR45974:SF266">
    <property type="entry name" value="LEUCINE-RICH REPEAT RECEPTOR PROTEIN KINASE HPCA1"/>
    <property type="match status" value="1"/>
</dbReference>
<dbReference type="Gene3D" id="3.80.10.10">
    <property type="entry name" value="Ribonuclease Inhibitor"/>
    <property type="match status" value="3"/>
</dbReference>
<dbReference type="InterPro" id="IPR001611">
    <property type="entry name" value="Leu-rich_rpt"/>
</dbReference>
<organism evidence="18">
    <name type="scientific">Fagus sylvatica</name>
    <name type="common">Beechnut</name>
    <dbReference type="NCBI Taxonomy" id="28930"/>
    <lineage>
        <taxon>Eukaryota</taxon>
        <taxon>Viridiplantae</taxon>
        <taxon>Streptophyta</taxon>
        <taxon>Embryophyta</taxon>
        <taxon>Tracheophyta</taxon>
        <taxon>Spermatophyta</taxon>
        <taxon>Magnoliopsida</taxon>
        <taxon>eudicotyledons</taxon>
        <taxon>Gunneridae</taxon>
        <taxon>Pentapetalae</taxon>
        <taxon>rosids</taxon>
        <taxon>fabids</taxon>
        <taxon>Fagales</taxon>
        <taxon>Fagaceae</taxon>
        <taxon>Fagus</taxon>
    </lineage>
</organism>
<evidence type="ECO:0000256" key="5">
    <source>
        <dbReference type="ARBA" id="ARBA00022679"/>
    </source>
</evidence>
<keyword evidence="6 16" id="KW-0812">Transmembrane</keyword>
<sequence>MTSAQQFGSLKILLSFCESEEYKSYDVALASFKDIWQNTPPNWVGSDPCGKGWEGIGCTNSRVTSMTLSSIGLTGSLSGDFELLSELKTLGPIPDNIGSLQQLAILSLNSNHFSGQVPPSIGNLSNLLWLDLTDNQLDGPIPVSKGSTPGLDMLFNCRHLLFDGDQLTGSIPSTLGVVQTLEVVRFDGNALSGPMPSNFNNLTNLTEMYLSNNKLTGPVPNLTGMNLLSYVDISNNTFDVSDAPSWFSTLKSLTTLYSLPPPHLCLSPSLNVIMENTQLQGEIPVALFSLTQLQTVVLKRNQLNGSLVLGTTHSNKLKLIDLQDNFISELKGKEGYNAMLILKGNPICEETGALERYCTVSQSNFSYSTQMNCMAVPCSSDQISSPNCRCAYPYTGTLNFQALSFSDLGNNSKYIILEESLMQSFHSHQLPVDSVSLTLDNPVKASSEYLEVKLKVFPYGQVNFNRTGISSIGFMLSNQTFKPPKMFGPFQFIGDKYEKYTESHKSSSIGIIIEAAVGGSILLLVLLLAGVYALHAKKRAKREIEATNPFAQWDLSRRSGHAPEVKGVRWFSLKELEKYSKHFAEANEIGSGGYGKVYQGSLPTGQLIAIKQAKKESLQEGLEFKTEIELLSRVHHKNLVSLVGFCFEKGERILVYEYVPNGSLKDSLSGKSVIRLDWIRRLRVALGAARGLAYLHEFANPPIIHRDIKSNNILLDESLNAKVADFGISKPIAESESSHVITQVKGTMGYMDPEYYMTHRLTEKSDVYSFGVLMLELITARKPIEKGKYIVREVQEAMDKTKDLYNLHEFLDTAIGLGTTLKGFEKFVDLAMSCLKEPGSERPMMVEVVKEIEYIMELAGLNPNSNSASTSASYEETSKGSSHYPYSNEAFNYSGASLPYKIEPH</sequence>
<keyword evidence="5" id="KW-0808">Transferase</keyword>
<dbReference type="FunFam" id="3.30.200.20:FF:000162">
    <property type="entry name" value="Adenine nucleotide alpha hydrolase-like domain kinase"/>
    <property type="match status" value="1"/>
</dbReference>
<dbReference type="InterPro" id="IPR011009">
    <property type="entry name" value="Kinase-like_dom_sf"/>
</dbReference>
<dbReference type="PROSITE" id="PS50011">
    <property type="entry name" value="PROTEIN_KINASE_DOM"/>
    <property type="match status" value="1"/>
</dbReference>
<feature type="binding site" evidence="15">
    <location>
        <position position="611"/>
    </location>
    <ligand>
        <name>ATP</name>
        <dbReference type="ChEBI" id="CHEBI:30616"/>
    </ligand>
</feature>
<dbReference type="CDD" id="cd14066">
    <property type="entry name" value="STKc_IRAK"/>
    <property type="match status" value="1"/>
</dbReference>
<dbReference type="GO" id="GO:0005524">
    <property type="term" value="F:ATP binding"/>
    <property type="evidence" value="ECO:0007669"/>
    <property type="project" value="UniProtKB-UniRule"/>
</dbReference>
<evidence type="ECO:0000259" key="17">
    <source>
        <dbReference type="PROSITE" id="PS50011"/>
    </source>
</evidence>
<evidence type="ECO:0000256" key="9">
    <source>
        <dbReference type="ARBA" id="ARBA00022741"/>
    </source>
</evidence>
<dbReference type="PROSITE" id="PS00108">
    <property type="entry name" value="PROTEIN_KINASE_ST"/>
    <property type="match status" value="1"/>
</dbReference>
<evidence type="ECO:0000256" key="12">
    <source>
        <dbReference type="ARBA" id="ARBA00022989"/>
    </source>
</evidence>
<keyword evidence="12 16" id="KW-1133">Transmembrane helix</keyword>
<dbReference type="InterPro" id="IPR000719">
    <property type="entry name" value="Prot_kinase_dom"/>
</dbReference>
<evidence type="ECO:0000256" key="2">
    <source>
        <dbReference type="ARBA" id="ARBA00012513"/>
    </source>
</evidence>
<evidence type="ECO:0000256" key="14">
    <source>
        <dbReference type="ARBA" id="ARBA00023180"/>
    </source>
</evidence>
<name>A0A2N9EYC4_FAGSY</name>
<dbReference type="GO" id="GO:0016020">
    <property type="term" value="C:membrane"/>
    <property type="evidence" value="ECO:0007669"/>
    <property type="project" value="UniProtKB-SubCell"/>
</dbReference>
<dbReference type="FunFam" id="1.10.510.10:FF:000453">
    <property type="entry name" value="LRR receptor-like serine/threonine-protein kinase HSL2"/>
    <property type="match status" value="1"/>
</dbReference>
<dbReference type="EMBL" id="OIVN01000418">
    <property type="protein sequence ID" value="SPC79862.1"/>
    <property type="molecule type" value="Genomic_DNA"/>
</dbReference>
<evidence type="ECO:0000256" key="11">
    <source>
        <dbReference type="ARBA" id="ARBA00022840"/>
    </source>
</evidence>
<keyword evidence="11 15" id="KW-0067">ATP-binding</keyword>
<evidence type="ECO:0000256" key="8">
    <source>
        <dbReference type="ARBA" id="ARBA00022737"/>
    </source>
</evidence>
<keyword evidence="7" id="KW-0732">Signal</keyword>